<dbReference type="PROSITE" id="PS51387">
    <property type="entry name" value="FAD_PCMH"/>
    <property type="match status" value="1"/>
</dbReference>
<keyword evidence="8" id="KW-1185">Reference proteome</keyword>
<comment type="caution">
    <text evidence="7">The sequence shown here is derived from an EMBL/GenBank/DDBJ whole genome shotgun (WGS) entry which is preliminary data.</text>
</comment>
<feature type="chain" id="PRO_5042203132" evidence="5">
    <location>
        <begin position="26"/>
        <end position="496"/>
    </location>
</feature>
<comment type="similarity">
    <text evidence="1">Belongs to the oxygen-dependent FAD-linked oxidoreductase family.</text>
</comment>
<dbReference type="GO" id="GO:0016491">
    <property type="term" value="F:oxidoreductase activity"/>
    <property type="evidence" value="ECO:0007669"/>
    <property type="project" value="UniProtKB-KW"/>
</dbReference>
<keyword evidence="2" id="KW-0285">Flavoprotein</keyword>
<dbReference type="EMBL" id="ONZP01000306">
    <property type="protein sequence ID" value="SPJ80240.1"/>
    <property type="molecule type" value="Genomic_DNA"/>
</dbReference>
<evidence type="ECO:0000256" key="3">
    <source>
        <dbReference type="ARBA" id="ARBA00022827"/>
    </source>
</evidence>
<dbReference type="InterPro" id="IPR050416">
    <property type="entry name" value="FAD-linked_Oxidoreductase"/>
</dbReference>
<organism evidence="7 8">
    <name type="scientific">Fusarium torulosum</name>
    <dbReference type="NCBI Taxonomy" id="33205"/>
    <lineage>
        <taxon>Eukaryota</taxon>
        <taxon>Fungi</taxon>
        <taxon>Dikarya</taxon>
        <taxon>Ascomycota</taxon>
        <taxon>Pezizomycotina</taxon>
        <taxon>Sordariomycetes</taxon>
        <taxon>Hypocreomycetidae</taxon>
        <taxon>Hypocreales</taxon>
        <taxon>Nectriaceae</taxon>
        <taxon>Fusarium</taxon>
    </lineage>
</organism>
<evidence type="ECO:0000256" key="1">
    <source>
        <dbReference type="ARBA" id="ARBA00005466"/>
    </source>
</evidence>
<dbReference type="InterPro" id="IPR016166">
    <property type="entry name" value="FAD-bd_PCMH"/>
</dbReference>
<evidence type="ECO:0000313" key="7">
    <source>
        <dbReference type="EMBL" id="SPJ80240.1"/>
    </source>
</evidence>
<dbReference type="InterPro" id="IPR006094">
    <property type="entry name" value="Oxid_FAD_bind_N"/>
</dbReference>
<keyword evidence="4" id="KW-0560">Oxidoreductase</keyword>
<keyword evidence="3" id="KW-0274">FAD</keyword>
<dbReference type="Proteomes" id="UP001187734">
    <property type="component" value="Unassembled WGS sequence"/>
</dbReference>
<sequence>MRITLLSLSIVTLVSLGAFVQPCNTVTDKCCDLLETAGVEVFRPGTAAYEEREESYFSVSAQLGPSCIARPASAEGVSQSVRVLRRTGCKWAIRGGGHMTWRGASNIRKGVTIDMGKMNDITYSPKAEIVSIGAGARWSEVYSALEPYGVTAPGARTASVGVAGYLLAGGNNFFSAEVGLGCDNVANFEIVLADGRIVDANHQLHKDLFKALKGGSNNFGIVTRIDMQTVKVARLWGGQAVYPESTAGQHIAALIKWTNNIPSYTQGSAVIFRAYSPDAGTVISTAFHDASDTEWAPAYDDFRNIRPQLSNTLRHDSHLNMTLELEEPEGYIQVWFTLTGKNDPCFIQRAFEEQANFVNSWKATQGPNFHCYITIQALSRSIFKHSVNKGGNVVGLEDEKGPALLFQMQMMIRPNGNERLARQLLRAMHQRLVSYYHSKGILINWSYQGYADSTQSPLSTIGKGNIEFIKQVAEKYDRDGVFQERVSGGFKIPHTT</sequence>
<proteinExistence type="inferred from homology"/>
<dbReference type="SUPFAM" id="SSF56176">
    <property type="entry name" value="FAD-binding/transporter-associated domain-like"/>
    <property type="match status" value="1"/>
</dbReference>
<protein>
    <submittedName>
        <fullName evidence="7">Related to 6-hydroxy-d-nicotine oxidase</fullName>
    </submittedName>
</protein>
<feature type="domain" description="FAD-binding PCMH-type" evidence="6">
    <location>
        <begin position="61"/>
        <end position="232"/>
    </location>
</feature>
<dbReference type="Pfam" id="PF01565">
    <property type="entry name" value="FAD_binding_4"/>
    <property type="match status" value="1"/>
</dbReference>
<dbReference type="InterPro" id="IPR036318">
    <property type="entry name" value="FAD-bd_PCMH-like_sf"/>
</dbReference>
<evidence type="ECO:0000256" key="4">
    <source>
        <dbReference type="ARBA" id="ARBA00023002"/>
    </source>
</evidence>
<dbReference type="InterPro" id="IPR016169">
    <property type="entry name" value="FAD-bd_PCMH_sub2"/>
</dbReference>
<dbReference type="Gene3D" id="3.30.465.10">
    <property type="match status" value="1"/>
</dbReference>
<dbReference type="GO" id="GO:0071949">
    <property type="term" value="F:FAD binding"/>
    <property type="evidence" value="ECO:0007669"/>
    <property type="project" value="InterPro"/>
</dbReference>
<feature type="signal peptide" evidence="5">
    <location>
        <begin position="1"/>
        <end position="25"/>
    </location>
</feature>
<keyword evidence="5" id="KW-0732">Signal</keyword>
<accession>A0AAE8MEN6</accession>
<dbReference type="AlphaFoldDB" id="A0AAE8MEN6"/>
<gene>
    <name evidence="7" type="ORF">FTOL_08632</name>
</gene>
<name>A0AAE8MEN6_9HYPO</name>
<evidence type="ECO:0000256" key="5">
    <source>
        <dbReference type="SAM" id="SignalP"/>
    </source>
</evidence>
<evidence type="ECO:0000259" key="6">
    <source>
        <dbReference type="PROSITE" id="PS51387"/>
    </source>
</evidence>
<reference evidence="7" key="1">
    <citation type="submission" date="2018-03" db="EMBL/GenBank/DDBJ databases">
        <authorList>
            <person name="Guldener U."/>
        </authorList>
    </citation>
    <scope>NUCLEOTIDE SEQUENCE</scope>
</reference>
<dbReference type="PANTHER" id="PTHR42973">
    <property type="entry name" value="BINDING OXIDOREDUCTASE, PUTATIVE (AFU_ORTHOLOGUE AFUA_1G17690)-RELATED"/>
    <property type="match status" value="1"/>
</dbReference>
<dbReference type="PANTHER" id="PTHR42973:SF53">
    <property type="entry name" value="FAD-BINDING PCMH-TYPE DOMAIN-CONTAINING PROTEIN-RELATED"/>
    <property type="match status" value="1"/>
</dbReference>
<evidence type="ECO:0000256" key="2">
    <source>
        <dbReference type="ARBA" id="ARBA00022630"/>
    </source>
</evidence>
<evidence type="ECO:0000313" key="8">
    <source>
        <dbReference type="Proteomes" id="UP001187734"/>
    </source>
</evidence>